<evidence type="ECO:0000259" key="5">
    <source>
        <dbReference type="Pfam" id="PF13472"/>
    </source>
</evidence>
<keyword evidence="2" id="KW-1015">Disulfide bond</keyword>
<dbReference type="PROSITE" id="PS51257">
    <property type="entry name" value="PROKAR_LIPOPROTEIN"/>
    <property type="match status" value="1"/>
</dbReference>
<protein>
    <submittedName>
        <fullName evidence="6">SGNH/GDSL hydrolase family protein</fullName>
    </submittedName>
</protein>
<feature type="region of interest" description="Disordered" evidence="3">
    <location>
        <begin position="25"/>
        <end position="47"/>
    </location>
</feature>
<feature type="disulfide bond" evidence="2">
    <location>
        <begin position="219"/>
        <end position="268"/>
    </location>
</feature>
<keyword evidence="6" id="KW-0378">Hydrolase</keyword>
<keyword evidence="4" id="KW-0732">Signal</keyword>
<evidence type="ECO:0000313" key="7">
    <source>
        <dbReference type="Proteomes" id="UP000294894"/>
    </source>
</evidence>
<feature type="disulfide bond" evidence="2">
    <location>
        <begin position="73"/>
        <end position="101"/>
    </location>
</feature>
<feature type="disulfide bond" evidence="2">
    <location>
        <begin position="153"/>
        <end position="166"/>
    </location>
</feature>
<evidence type="ECO:0000256" key="4">
    <source>
        <dbReference type="SAM" id="SignalP"/>
    </source>
</evidence>
<accession>A0A4V1BEA7</accession>
<dbReference type="InterPro" id="IPR036514">
    <property type="entry name" value="SGNH_hydro_sf"/>
</dbReference>
<reference evidence="6 7" key="1">
    <citation type="submission" date="2019-03" db="EMBL/GenBank/DDBJ databases">
        <title>Three New Species of Nocardioides, Nocardioides euryhalodurans sp. nov., Nocardioides seonyuensis sp. nov. and Nocardioides eburneoflavus sp. nov., Iolated from Soil.</title>
        <authorList>
            <person name="Roh S.G."/>
            <person name="Lee C."/>
            <person name="Kim M.-K."/>
            <person name="Kim S.B."/>
        </authorList>
    </citation>
    <scope>NUCLEOTIDE SEQUENCE [LARGE SCALE GENOMIC DNA]</scope>
    <source>
        <strain evidence="6 7">MMS17-SY117</strain>
    </source>
</reference>
<dbReference type="InterPro" id="IPR037460">
    <property type="entry name" value="SEST-like"/>
</dbReference>
<feature type="active site" description="Nucleophile" evidence="1">
    <location>
        <position position="57"/>
    </location>
</feature>
<dbReference type="InterPro" id="IPR013830">
    <property type="entry name" value="SGNH_hydro"/>
</dbReference>
<dbReference type="KEGG" id="noy:EXE57_18000"/>
<feature type="compositionally biased region" description="Pro residues" evidence="3">
    <location>
        <begin position="32"/>
        <end position="47"/>
    </location>
</feature>
<evidence type="ECO:0000256" key="3">
    <source>
        <dbReference type="SAM" id="MobiDB-lite"/>
    </source>
</evidence>
<evidence type="ECO:0000256" key="1">
    <source>
        <dbReference type="PIRSR" id="PIRSR637460-1"/>
    </source>
</evidence>
<dbReference type="Gene3D" id="3.40.50.1110">
    <property type="entry name" value="SGNH hydrolase"/>
    <property type="match status" value="1"/>
</dbReference>
<feature type="signal peptide" evidence="4">
    <location>
        <begin position="1"/>
        <end position="30"/>
    </location>
</feature>
<dbReference type="Proteomes" id="UP000294894">
    <property type="component" value="Chromosome"/>
</dbReference>
<feature type="domain" description="SGNH hydrolase-type esterase" evidence="5">
    <location>
        <begin position="53"/>
        <end position="295"/>
    </location>
</feature>
<evidence type="ECO:0000256" key="2">
    <source>
        <dbReference type="PIRSR" id="PIRSR637460-2"/>
    </source>
</evidence>
<keyword evidence="7" id="KW-1185">Reference proteome</keyword>
<dbReference type="PANTHER" id="PTHR37981">
    <property type="entry name" value="LIPASE 2"/>
    <property type="match status" value="1"/>
</dbReference>
<name>A0A4V1BEA7_9ACTN</name>
<dbReference type="EMBL" id="CP038267">
    <property type="protein sequence ID" value="QBR93962.1"/>
    <property type="molecule type" value="Genomic_DNA"/>
</dbReference>
<feature type="chain" id="PRO_5039025386" evidence="4">
    <location>
        <begin position="31"/>
        <end position="307"/>
    </location>
</feature>
<gene>
    <name evidence="6" type="ORF">EXE57_18000</name>
</gene>
<dbReference type="OrthoDB" id="5503950at2"/>
<feature type="active site" evidence="1">
    <location>
        <position position="288"/>
    </location>
</feature>
<dbReference type="RefSeq" id="WP_135079906.1">
    <property type="nucleotide sequence ID" value="NZ_CP038267.1"/>
</dbReference>
<dbReference type="Pfam" id="PF13472">
    <property type="entry name" value="Lipase_GDSL_2"/>
    <property type="match status" value="1"/>
</dbReference>
<dbReference type="GO" id="GO:0019433">
    <property type="term" value="P:triglyceride catabolic process"/>
    <property type="evidence" value="ECO:0007669"/>
    <property type="project" value="TreeGrafter"/>
</dbReference>
<dbReference type="AlphaFoldDB" id="A0A4V1BEA7"/>
<dbReference type="SUPFAM" id="SSF52266">
    <property type="entry name" value="SGNH hydrolase"/>
    <property type="match status" value="1"/>
</dbReference>
<dbReference type="PANTHER" id="PTHR37981:SF1">
    <property type="entry name" value="SGNH HYDROLASE-TYPE ESTERASE DOMAIN-CONTAINING PROTEIN"/>
    <property type="match status" value="1"/>
</dbReference>
<proteinExistence type="predicted"/>
<organism evidence="6 7">
    <name type="scientific">Nocardioides euryhalodurans</name>
    <dbReference type="NCBI Taxonomy" id="2518370"/>
    <lineage>
        <taxon>Bacteria</taxon>
        <taxon>Bacillati</taxon>
        <taxon>Actinomycetota</taxon>
        <taxon>Actinomycetes</taxon>
        <taxon>Propionibacteriales</taxon>
        <taxon>Nocardioidaceae</taxon>
        <taxon>Nocardioides</taxon>
    </lineage>
</organism>
<dbReference type="GO" id="GO:0004806">
    <property type="term" value="F:triacylglycerol lipase activity"/>
    <property type="evidence" value="ECO:0007669"/>
    <property type="project" value="TreeGrafter"/>
</dbReference>
<evidence type="ECO:0000313" key="6">
    <source>
        <dbReference type="EMBL" id="QBR93962.1"/>
    </source>
</evidence>
<sequence>MHLRGPSLTGAVLAAALLLGGCSDSGSGAAAPPDPAPSSEPTDPPQPALSYVALGDSFTAAPGIPETDTSDGCLRSSRNYPALVAEALESDRDVTLADRSCSAADTTSLAGPQEIGREALPPQLDALDRDTDLVTLSMGGNDFGVFLQLVGGCVSLSQQDPAGSPCADAAGRQGDLLTTTQQEIEQRLVTAVREIQSRAPRAQVLLVGYPQLAPAAGECPDLLPLASGDLPFARTVNKTLTDNLARAAERTGTTYVDVWSASAGHDICADAPWVNGQVGQQGGAIPFHPLPAGQQGVADLVVAAVEK</sequence>
<dbReference type="CDD" id="cd01823">
    <property type="entry name" value="SEST_like"/>
    <property type="match status" value="1"/>
</dbReference>